<keyword evidence="6 8" id="KW-0511">Multifunctional enzyme</keyword>
<organism evidence="11 12">
    <name type="scientific">Reinekea forsetii</name>
    <dbReference type="NCBI Taxonomy" id="1336806"/>
    <lineage>
        <taxon>Bacteria</taxon>
        <taxon>Pseudomonadati</taxon>
        <taxon>Pseudomonadota</taxon>
        <taxon>Gammaproteobacteria</taxon>
        <taxon>Oceanospirillales</taxon>
        <taxon>Saccharospirillaceae</taxon>
        <taxon>Reinekea</taxon>
    </lineage>
</organism>
<evidence type="ECO:0000256" key="3">
    <source>
        <dbReference type="ARBA" id="ARBA00022737"/>
    </source>
</evidence>
<feature type="domain" description="ACT" evidence="9">
    <location>
        <begin position="708"/>
        <end position="794"/>
    </location>
</feature>
<dbReference type="OrthoDB" id="9758038at2"/>
<dbReference type="InterPro" id="IPR013546">
    <property type="entry name" value="PII_UdlTrfase/GS_AdlTrfase"/>
</dbReference>
<dbReference type="CDD" id="cd04899">
    <property type="entry name" value="ACT_ACR-UUR-like_2"/>
    <property type="match status" value="1"/>
</dbReference>
<comment type="caution">
    <text evidence="8">Lacks conserved residue(s) required for the propagation of feature annotation.</text>
</comment>
<dbReference type="Pfam" id="PF01966">
    <property type="entry name" value="HD"/>
    <property type="match status" value="1"/>
</dbReference>
<keyword evidence="3" id="KW-0677">Repeat</keyword>
<dbReference type="EC" id="2.7.7.59" evidence="8"/>
<dbReference type="Pfam" id="PF08335">
    <property type="entry name" value="GlnD_UR_UTase"/>
    <property type="match status" value="1"/>
</dbReference>
<evidence type="ECO:0000256" key="2">
    <source>
        <dbReference type="ARBA" id="ARBA00022695"/>
    </source>
</evidence>
<dbReference type="NCBIfam" id="TIGR01693">
    <property type="entry name" value="UTase_glnD"/>
    <property type="match status" value="1"/>
</dbReference>
<feature type="domain" description="ACT" evidence="9">
    <location>
        <begin position="818"/>
        <end position="893"/>
    </location>
</feature>
<dbReference type="CDD" id="cd04900">
    <property type="entry name" value="ACT_UUR-like_1"/>
    <property type="match status" value="1"/>
</dbReference>
<keyword evidence="12" id="KW-1185">Reference proteome</keyword>
<dbReference type="SMART" id="SM00471">
    <property type="entry name" value="HDc"/>
    <property type="match status" value="1"/>
</dbReference>
<dbReference type="InterPro" id="IPR002934">
    <property type="entry name" value="Polymerase_NTP_transf_dom"/>
</dbReference>
<comment type="catalytic activity">
    <reaction evidence="7">
        <text>guanosine 3',5'-bis(diphosphate) + H2O = GDP + diphosphate + H(+)</text>
        <dbReference type="Rhea" id="RHEA:14253"/>
        <dbReference type="ChEBI" id="CHEBI:15377"/>
        <dbReference type="ChEBI" id="CHEBI:15378"/>
        <dbReference type="ChEBI" id="CHEBI:33019"/>
        <dbReference type="ChEBI" id="CHEBI:58189"/>
        <dbReference type="ChEBI" id="CHEBI:77828"/>
        <dbReference type="EC" id="3.1.7.2"/>
    </reaction>
</comment>
<evidence type="ECO:0000259" key="10">
    <source>
        <dbReference type="PROSITE" id="PS51831"/>
    </source>
</evidence>
<evidence type="ECO:0000313" key="11">
    <source>
        <dbReference type="EMBL" id="ATX76101.1"/>
    </source>
</evidence>
<evidence type="ECO:0000256" key="6">
    <source>
        <dbReference type="ARBA" id="ARBA00023268"/>
    </source>
</evidence>
<dbReference type="InterPro" id="IPR006674">
    <property type="entry name" value="HD_domain"/>
</dbReference>
<dbReference type="GO" id="GO:0008773">
    <property type="term" value="F:[protein-PII] uridylyltransferase activity"/>
    <property type="evidence" value="ECO:0007669"/>
    <property type="project" value="UniProtKB-UniRule"/>
</dbReference>
<dbReference type="InterPro" id="IPR043519">
    <property type="entry name" value="NT_sf"/>
</dbReference>
<dbReference type="SUPFAM" id="SSF55021">
    <property type="entry name" value="ACT-like"/>
    <property type="match status" value="1"/>
</dbReference>
<dbReference type="Pfam" id="PF01909">
    <property type="entry name" value="NTP_transf_2"/>
    <property type="match status" value="1"/>
</dbReference>
<dbReference type="PROSITE" id="PS51671">
    <property type="entry name" value="ACT"/>
    <property type="match status" value="2"/>
</dbReference>
<dbReference type="CDD" id="cd00077">
    <property type="entry name" value="HDc"/>
    <property type="match status" value="1"/>
</dbReference>
<keyword evidence="2 8" id="KW-0548">Nucleotidyltransferase</keyword>
<comment type="function">
    <text evidence="8">Modifies, by uridylylation and deuridylylation, the PII regulatory proteins (GlnB and homologs), in response to the nitrogen status of the cell that GlnD senses through the glutamine level. Under low glutamine levels, catalyzes the conversion of the PII proteins and UTP to PII-UMP and PPi, while under higher glutamine levels, GlnD hydrolyzes PII-UMP to PII and UMP (deuridylylation). Thus, controls uridylylation state and activity of the PII proteins, and plays an important role in the regulation of nitrogen metabolism.</text>
</comment>
<comment type="catalytic activity">
    <reaction evidence="8">
        <text>[protein-PII]-uridylyl-L-tyrosine + H2O = [protein-PII]-L-tyrosine + UMP + H(+)</text>
        <dbReference type="Rhea" id="RHEA:48600"/>
        <dbReference type="Rhea" id="RHEA-COMP:12147"/>
        <dbReference type="Rhea" id="RHEA-COMP:12148"/>
        <dbReference type="ChEBI" id="CHEBI:15377"/>
        <dbReference type="ChEBI" id="CHEBI:15378"/>
        <dbReference type="ChEBI" id="CHEBI:46858"/>
        <dbReference type="ChEBI" id="CHEBI:57865"/>
        <dbReference type="ChEBI" id="CHEBI:90602"/>
    </reaction>
</comment>
<dbReference type="PANTHER" id="PTHR47320:SF1">
    <property type="entry name" value="BIFUNCTIONAL URIDYLYLTRANSFERASE_URIDYLYL-REMOVING ENZYME"/>
    <property type="match status" value="1"/>
</dbReference>
<comment type="catalytic activity">
    <reaction evidence="8">
        <text>[protein-PII]-L-tyrosine + UTP = [protein-PII]-uridylyl-L-tyrosine + diphosphate</text>
        <dbReference type="Rhea" id="RHEA:13673"/>
        <dbReference type="Rhea" id="RHEA-COMP:12147"/>
        <dbReference type="Rhea" id="RHEA-COMP:12148"/>
        <dbReference type="ChEBI" id="CHEBI:33019"/>
        <dbReference type="ChEBI" id="CHEBI:46398"/>
        <dbReference type="ChEBI" id="CHEBI:46858"/>
        <dbReference type="ChEBI" id="CHEBI:90602"/>
        <dbReference type="EC" id="2.7.7.59"/>
    </reaction>
</comment>
<feature type="region of interest" description="Uridylyltransferase" evidence="8">
    <location>
        <begin position="1"/>
        <end position="345"/>
    </location>
</feature>
<name>A0A2K8KQG6_9GAMM</name>
<evidence type="ECO:0000256" key="5">
    <source>
        <dbReference type="ARBA" id="ARBA00022842"/>
    </source>
</evidence>
<dbReference type="EC" id="3.1.4.-" evidence="8"/>
<keyword evidence="5 8" id="KW-0460">Magnesium</keyword>
<keyword evidence="1 8" id="KW-0808">Transferase</keyword>
<dbReference type="GO" id="GO:0006808">
    <property type="term" value="P:regulation of nitrogen utilization"/>
    <property type="evidence" value="ECO:0007669"/>
    <property type="project" value="UniProtKB-UniRule"/>
</dbReference>
<dbReference type="GO" id="GO:0008893">
    <property type="term" value="F:guanosine-3',5'-bis(diphosphate) 3'-diphosphatase activity"/>
    <property type="evidence" value="ECO:0007669"/>
    <property type="project" value="UniProtKB-EC"/>
</dbReference>
<evidence type="ECO:0000256" key="8">
    <source>
        <dbReference type="HAMAP-Rule" id="MF_00277"/>
    </source>
</evidence>
<comment type="similarity">
    <text evidence="8">Belongs to the GlnD family.</text>
</comment>
<dbReference type="PANTHER" id="PTHR47320">
    <property type="entry name" value="BIFUNCTIONAL URIDYLYLTRANSFERASE/URIDYLYL-REMOVING ENZYME"/>
    <property type="match status" value="1"/>
</dbReference>
<dbReference type="AlphaFoldDB" id="A0A2K8KQG6"/>
<dbReference type="PROSITE" id="PS51831">
    <property type="entry name" value="HD"/>
    <property type="match status" value="1"/>
</dbReference>
<proteinExistence type="inferred from homology"/>
<dbReference type="SUPFAM" id="SSF81593">
    <property type="entry name" value="Nucleotidyltransferase substrate binding subunit/domain"/>
    <property type="match status" value="1"/>
</dbReference>
<comment type="domain">
    <text evidence="8">Has four distinct domains: an N-terminal nucleotidyltransferase (NT) domain responsible for UTase activity, a central HD domain that encodes UR activity, and two C-terminal ACT domains that seem to have a role in glutamine sensing.</text>
</comment>
<dbReference type="PIRSF" id="PIRSF006288">
    <property type="entry name" value="PII_uridyltransf"/>
    <property type="match status" value="1"/>
</dbReference>
<protein>
    <recommendedName>
        <fullName evidence="8">Bifunctional uridylyltransferase/uridylyl-removing enzyme</fullName>
        <shortName evidence="8">UTase/UR</shortName>
    </recommendedName>
    <alternativeName>
        <fullName evidence="8">Bifunctional [protein-PII] modification enzyme</fullName>
    </alternativeName>
    <alternativeName>
        <fullName evidence="8">Bifunctional nitrogen sensor protein</fullName>
    </alternativeName>
    <domain>
        <recommendedName>
            <fullName evidence="8">[Protein-PII] uridylyltransferase</fullName>
            <shortName evidence="8">PII uridylyltransferase</shortName>
            <shortName evidence="8">UTase</shortName>
            <ecNumber evidence="8">2.7.7.59</ecNumber>
        </recommendedName>
    </domain>
    <domain>
        <recommendedName>
            <fullName evidence="8">[Protein-PII]-UMP uridylyl-removing enzyme</fullName>
            <shortName evidence="8">UR</shortName>
            <ecNumber evidence="8">3.1.4.-</ecNumber>
        </recommendedName>
    </domain>
</protein>
<dbReference type="CDD" id="cd05401">
    <property type="entry name" value="NT_GlnE_GlnD_like"/>
    <property type="match status" value="1"/>
</dbReference>
<gene>
    <name evidence="8" type="primary">glnD</name>
    <name evidence="11" type="ORF">REIFOR_00933</name>
</gene>
<dbReference type="EMBL" id="CP011797">
    <property type="protein sequence ID" value="ATX76101.1"/>
    <property type="molecule type" value="Genomic_DNA"/>
</dbReference>
<evidence type="ECO:0000256" key="4">
    <source>
        <dbReference type="ARBA" id="ARBA00022801"/>
    </source>
</evidence>
<dbReference type="InterPro" id="IPR010043">
    <property type="entry name" value="UTase/UR"/>
</dbReference>
<evidence type="ECO:0000256" key="7">
    <source>
        <dbReference type="ARBA" id="ARBA00047968"/>
    </source>
</evidence>
<dbReference type="SUPFAM" id="SSF109604">
    <property type="entry name" value="HD-domain/PDEase-like"/>
    <property type="match status" value="1"/>
</dbReference>
<feature type="domain" description="HD" evidence="10">
    <location>
        <begin position="464"/>
        <end position="586"/>
    </location>
</feature>
<dbReference type="Gene3D" id="1.10.3090.10">
    <property type="entry name" value="cca-adding enzyme, domain 2"/>
    <property type="match status" value="1"/>
</dbReference>
<evidence type="ECO:0000259" key="9">
    <source>
        <dbReference type="PROSITE" id="PS51671"/>
    </source>
</evidence>
<comment type="activity regulation">
    <text evidence="8">Uridylyltransferase (UTase) activity is inhibited by glutamine, while glutamine activates uridylyl-removing (UR) activity.</text>
</comment>
<keyword evidence="4 8" id="KW-0378">Hydrolase</keyword>
<evidence type="ECO:0000313" key="12">
    <source>
        <dbReference type="Proteomes" id="UP000229757"/>
    </source>
</evidence>
<dbReference type="HAMAP" id="MF_00277">
    <property type="entry name" value="PII_uridylyl_transf"/>
    <property type="match status" value="1"/>
</dbReference>
<comment type="cofactor">
    <cofactor evidence="8">
        <name>Mg(2+)</name>
        <dbReference type="ChEBI" id="CHEBI:18420"/>
    </cofactor>
</comment>
<dbReference type="GO" id="GO:0008081">
    <property type="term" value="F:phosphoric diester hydrolase activity"/>
    <property type="evidence" value="ECO:0007669"/>
    <property type="project" value="UniProtKB-UniRule"/>
</dbReference>
<dbReference type="InterPro" id="IPR002912">
    <property type="entry name" value="ACT_dom"/>
</dbReference>
<dbReference type="FunFam" id="1.10.3090.10:FF:000005">
    <property type="entry name" value="Bifunctional uridylyltransferase/uridylyl-removing enzyme"/>
    <property type="match status" value="1"/>
</dbReference>
<dbReference type="InterPro" id="IPR045865">
    <property type="entry name" value="ACT-like_dom_sf"/>
</dbReference>
<evidence type="ECO:0000256" key="1">
    <source>
        <dbReference type="ARBA" id="ARBA00022679"/>
    </source>
</evidence>
<dbReference type="SUPFAM" id="SSF81301">
    <property type="entry name" value="Nucleotidyltransferase"/>
    <property type="match status" value="1"/>
</dbReference>
<dbReference type="KEGG" id="rfo:REIFOR_00933"/>
<sequence length="893" mass="102405">MDLDRYADSSLFDKEAVTEQLQLETPIVVLKDALRRLNETLHHRFIQGDPIRGLVFGRAAAMDELLRSTWRLFTWTEPESIALIAVGGYGRGELLPHSDIDLLILFDNETLIDRNVESLQQFLTLLWDIKLEVGHSVRTIDTCVVEARNDVTVTTNLMESRTLVGDDNLRERVSDSVGPDKIWPSRDFYKAKMNEQANRYQKFNETEYNLEPNVKGGPGALRDIQNIGWVAKRHFGDSSLADLVERGFLTDAEHRTLKEGQDFLWRVRYALHMISEREEDRLLFNLQEKVAEMFGYSDREGQIAVEHLMQDYFRQVFRLRTLNIMLLQHFDEEILGDSTSEQVTELNARFQIRNHYLEVVHDKVFTRTPSALLEIFVLCAQEEGIKGIRASTLRLLFASRKAIDGAFRQDLRNITFFMELLRSPKGVYHGLMRMNQYGILGLYLPEFGKIVGQMQFDLFHVYTVDAHTLLTIRNLRTFRHAANSKRFPIATKIIHKLPKVELVYIAALYHDIGKGRHTDHSVEGAMDVKRFADRHRLSPWDTDLVVWLVRNHLLMSMTAQRQDISDPAVINHFAQQVGGHARLDYLYALTVADIYATNPNLWNSWRASLMERLYRETQNALNRGLDNPADKAERVSETKQAALLLMTAEGFDPDASLDLWDDPGDDYFLRESPEDIAWHLRAIANHGQNVPLVLIKETDAKQYIGGTQVFVYARDRAHLFADIAATLDTLSLDIQDARIMTSSASLFSLDTFIVLEQDGTTIGDNSQRLAEIQQRLLEAIVTPDEAPTPQRRLSRQQKHFQIPPEITVSNDMLNQRTVVELLASDRPGLLADIGRCFRRLQLTLQNARIATLGEHVEDVFFLVDANGEPLHSSADVERLQYELTETILEVMDR</sequence>
<dbReference type="RefSeq" id="WP_100256470.1">
    <property type="nucleotide sequence ID" value="NZ_CP011797.1"/>
</dbReference>
<reference evidence="11 12" key="1">
    <citation type="journal article" date="2017" name="Environ. Microbiol.">
        <title>Genomic and physiological analyses of 'Reinekea forsetii' reveal a versatile opportunistic lifestyle during spring algae blooms.</title>
        <authorList>
            <person name="Avci B."/>
            <person name="Hahnke R.L."/>
            <person name="Chafee M."/>
            <person name="Fischer T."/>
            <person name="Gruber-Vodicka H."/>
            <person name="Tegetmeyer H.E."/>
            <person name="Harder J."/>
            <person name="Fuchs B.M."/>
            <person name="Amann R.I."/>
            <person name="Teeling H."/>
        </authorList>
    </citation>
    <scope>NUCLEOTIDE SEQUENCE [LARGE SCALE GENOMIC DNA]</scope>
    <source>
        <strain evidence="11 12">Hel1_31_D35</strain>
    </source>
</reference>
<accession>A0A2K8KQG6</accession>
<dbReference type="Proteomes" id="UP000229757">
    <property type="component" value="Chromosome"/>
</dbReference>
<dbReference type="InterPro" id="IPR003607">
    <property type="entry name" value="HD/PDEase_dom"/>
</dbReference>